<comment type="caution">
    <text evidence="1">The sequence shown here is derived from an EMBL/GenBank/DDBJ whole genome shotgun (WGS) entry which is preliminary data.</text>
</comment>
<evidence type="ECO:0000313" key="2">
    <source>
        <dbReference type="Proteomes" id="UP001304671"/>
    </source>
</evidence>
<organism evidence="1 2">
    <name type="scientific">Arcicella aquatica</name>
    <dbReference type="NCBI Taxonomy" id="217141"/>
    <lineage>
        <taxon>Bacteria</taxon>
        <taxon>Pseudomonadati</taxon>
        <taxon>Bacteroidota</taxon>
        <taxon>Cytophagia</taxon>
        <taxon>Cytophagales</taxon>
        <taxon>Flectobacillaceae</taxon>
        <taxon>Arcicella</taxon>
    </lineage>
</organism>
<keyword evidence="2" id="KW-1185">Reference proteome</keyword>
<sequence>MSSDGGWKDTRFYFAQKDTFVNRGGLAEFRNIEAEQKDFEYLQQIFGKEIITLRKNQGKAHEFQKSLRLPF</sequence>
<reference evidence="1 2" key="1">
    <citation type="submission" date="2023-12" db="EMBL/GenBank/DDBJ databases">
        <title>Novel species of the genus Arcicella isolated from rivers.</title>
        <authorList>
            <person name="Lu H."/>
        </authorList>
    </citation>
    <scope>NUCLEOTIDE SEQUENCE [LARGE SCALE GENOMIC DNA]</scope>
    <source>
        <strain evidence="1 2">LMG 21963</strain>
    </source>
</reference>
<proteinExistence type="predicted"/>
<dbReference type="RefSeq" id="WP_323247450.1">
    <property type="nucleotide sequence ID" value="NZ_JAYFUL010000006.1"/>
</dbReference>
<dbReference type="EMBL" id="JAYFUL010000006">
    <property type="protein sequence ID" value="MEA5257215.1"/>
    <property type="molecule type" value="Genomic_DNA"/>
</dbReference>
<name>A0ABU5QKA3_9BACT</name>
<gene>
    <name evidence="1" type="ORF">VB264_05410</name>
</gene>
<protein>
    <submittedName>
        <fullName evidence="1">Uncharacterized protein</fullName>
    </submittedName>
</protein>
<accession>A0ABU5QKA3</accession>
<dbReference type="Proteomes" id="UP001304671">
    <property type="component" value="Unassembled WGS sequence"/>
</dbReference>
<evidence type="ECO:0000313" key="1">
    <source>
        <dbReference type="EMBL" id="MEA5257215.1"/>
    </source>
</evidence>